<gene>
    <name evidence="5" type="primary">LOC129340239</name>
</gene>
<dbReference type="GO" id="GO:0008053">
    <property type="term" value="P:mitochondrial fusion"/>
    <property type="evidence" value="ECO:0007669"/>
    <property type="project" value="TreeGrafter"/>
</dbReference>
<dbReference type="Pfam" id="PF00452">
    <property type="entry name" value="Bcl-2"/>
    <property type="match status" value="1"/>
</dbReference>
<dbReference type="InterPro" id="IPR002475">
    <property type="entry name" value="Bcl2-like"/>
</dbReference>
<dbReference type="Gene3D" id="1.10.437.10">
    <property type="entry name" value="Blc2-like"/>
    <property type="match status" value="1"/>
</dbReference>
<dbReference type="PRINTS" id="PR01862">
    <property type="entry name" value="BCL2FAMILY"/>
</dbReference>
<dbReference type="SMART" id="SM00337">
    <property type="entry name" value="BCL"/>
    <property type="match status" value="1"/>
</dbReference>
<dbReference type="GO" id="GO:0042981">
    <property type="term" value="P:regulation of apoptotic process"/>
    <property type="evidence" value="ECO:0007669"/>
    <property type="project" value="InterPro"/>
</dbReference>
<evidence type="ECO:0000313" key="5">
    <source>
        <dbReference type="RefSeq" id="XP_054850883.1"/>
    </source>
</evidence>
<evidence type="ECO:0000256" key="1">
    <source>
        <dbReference type="ARBA" id="ARBA00009458"/>
    </source>
</evidence>
<dbReference type="GeneID" id="129340239"/>
<keyword evidence="2" id="KW-0053">Apoptosis</keyword>
<sequence length="198" mass="22058">MAAEAAPSLQRLPSSAGPGAPDNLSYILRIGRALLFGFIRSLFQQLAGDHPQRALVEQLSREDMLMARENVPDSAQVTSLREFMLHLWQELSNNPEISSMVQCVIGNNPLKVLAEVSETMFASGINWGRIVVFFYFAYRVIAQSSSSCFQSVLDWAMAFLRDHLAAWIQQQGGWVAMLNYTISPMGRGRLENTLSSTD</sequence>
<dbReference type="PROSITE" id="PS50062">
    <property type="entry name" value="BCL2_FAMILY"/>
    <property type="match status" value="1"/>
</dbReference>
<organism evidence="4 5">
    <name type="scientific">Eublepharis macularius</name>
    <name type="common">Leopard gecko</name>
    <name type="synonym">Cyrtodactylus macularius</name>
    <dbReference type="NCBI Taxonomy" id="481883"/>
    <lineage>
        <taxon>Eukaryota</taxon>
        <taxon>Metazoa</taxon>
        <taxon>Chordata</taxon>
        <taxon>Craniata</taxon>
        <taxon>Vertebrata</taxon>
        <taxon>Euteleostomi</taxon>
        <taxon>Lepidosauria</taxon>
        <taxon>Squamata</taxon>
        <taxon>Bifurcata</taxon>
        <taxon>Gekkota</taxon>
        <taxon>Eublepharidae</taxon>
        <taxon>Eublepharinae</taxon>
        <taxon>Eublepharis</taxon>
    </lineage>
</organism>
<dbReference type="PANTHER" id="PTHR11256">
    <property type="entry name" value="BCL-2 RELATED"/>
    <property type="match status" value="1"/>
</dbReference>
<dbReference type="RefSeq" id="XP_054850883.1">
    <property type="nucleotide sequence ID" value="XM_054994908.1"/>
</dbReference>
<reference evidence="5" key="1">
    <citation type="submission" date="2025-08" db="UniProtKB">
        <authorList>
            <consortium name="RefSeq"/>
        </authorList>
    </citation>
    <scope>IDENTIFICATION</scope>
    <source>
        <tissue evidence="5">Blood</tissue>
    </source>
</reference>
<comment type="similarity">
    <text evidence="1">Belongs to the Bcl-2 family.</text>
</comment>
<dbReference type="InterPro" id="IPR026298">
    <property type="entry name" value="Bcl-2_fam"/>
</dbReference>
<evidence type="ECO:0000259" key="3">
    <source>
        <dbReference type="SMART" id="SM00337"/>
    </source>
</evidence>
<proteinExistence type="inferred from homology"/>
<dbReference type="GO" id="GO:0015267">
    <property type="term" value="F:channel activity"/>
    <property type="evidence" value="ECO:0007669"/>
    <property type="project" value="TreeGrafter"/>
</dbReference>
<keyword evidence="4" id="KW-1185">Reference proteome</keyword>
<dbReference type="GO" id="GO:0097192">
    <property type="term" value="P:extrinsic apoptotic signaling pathway in absence of ligand"/>
    <property type="evidence" value="ECO:0007669"/>
    <property type="project" value="TreeGrafter"/>
</dbReference>
<protein>
    <submittedName>
        <fullName evidence="5">Apoptosis regulator BAX-like isoform X1</fullName>
    </submittedName>
</protein>
<dbReference type="AlphaFoldDB" id="A0AA97K6B2"/>
<dbReference type="GO" id="GO:0005741">
    <property type="term" value="C:mitochondrial outer membrane"/>
    <property type="evidence" value="ECO:0007669"/>
    <property type="project" value="TreeGrafter"/>
</dbReference>
<dbReference type="InterPro" id="IPR046371">
    <property type="entry name" value="Bcl-2_BH1-3"/>
</dbReference>
<dbReference type="GO" id="GO:0051400">
    <property type="term" value="F:BH domain binding"/>
    <property type="evidence" value="ECO:0007669"/>
    <property type="project" value="TreeGrafter"/>
</dbReference>
<evidence type="ECO:0000313" key="4">
    <source>
        <dbReference type="Proteomes" id="UP001190640"/>
    </source>
</evidence>
<dbReference type="PANTHER" id="PTHR11256:SF42">
    <property type="entry name" value="APOPTOSIS REGULATOR BAX"/>
    <property type="match status" value="1"/>
</dbReference>
<dbReference type="InterPro" id="IPR036834">
    <property type="entry name" value="Bcl-2-like_sf"/>
</dbReference>
<dbReference type="SUPFAM" id="SSF56854">
    <property type="entry name" value="Bcl-2 inhibitors of programmed cell death"/>
    <property type="match status" value="1"/>
</dbReference>
<accession>A0AA97K6B2</accession>
<name>A0AA97K6B2_EUBMA</name>
<evidence type="ECO:0000256" key="2">
    <source>
        <dbReference type="ARBA" id="ARBA00022703"/>
    </source>
</evidence>
<feature type="domain" description="Bcl-2 Bcl-2 homology region 1-3" evidence="3">
    <location>
        <begin position="84"/>
        <end position="174"/>
    </location>
</feature>
<dbReference type="Proteomes" id="UP001190640">
    <property type="component" value="Chromosome 12"/>
</dbReference>
<dbReference type="KEGG" id="emc:129340239"/>
<dbReference type="CDD" id="cd06845">
    <property type="entry name" value="Bcl-2_like"/>
    <property type="match status" value="1"/>
</dbReference>
<dbReference type="GO" id="GO:0001836">
    <property type="term" value="P:release of cytochrome c from mitochondria"/>
    <property type="evidence" value="ECO:0007669"/>
    <property type="project" value="TreeGrafter"/>
</dbReference>
<dbReference type="GO" id="GO:0008630">
    <property type="term" value="P:intrinsic apoptotic signaling pathway in response to DNA damage"/>
    <property type="evidence" value="ECO:0007669"/>
    <property type="project" value="TreeGrafter"/>
</dbReference>